<feature type="compositionally biased region" description="Polar residues" evidence="1">
    <location>
        <begin position="23"/>
        <end position="35"/>
    </location>
</feature>
<name>A0A392Q527_9FABA</name>
<feature type="non-terminal residue" evidence="2">
    <location>
        <position position="1"/>
    </location>
</feature>
<evidence type="ECO:0000313" key="3">
    <source>
        <dbReference type="Proteomes" id="UP000265520"/>
    </source>
</evidence>
<accession>A0A392Q527</accession>
<feature type="region of interest" description="Disordered" evidence="1">
    <location>
        <begin position="1"/>
        <end position="35"/>
    </location>
</feature>
<organism evidence="2 3">
    <name type="scientific">Trifolium medium</name>
    <dbReference type="NCBI Taxonomy" id="97028"/>
    <lineage>
        <taxon>Eukaryota</taxon>
        <taxon>Viridiplantae</taxon>
        <taxon>Streptophyta</taxon>
        <taxon>Embryophyta</taxon>
        <taxon>Tracheophyta</taxon>
        <taxon>Spermatophyta</taxon>
        <taxon>Magnoliopsida</taxon>
        <taxon>eudicotyledons</taxon>
        <taxon>Gunneridae</taxon>
        <taxon>Pentapetalae</taxon>
        <taxon>rosids</taxon>
        <taxon>fabids</taxon>
        <taxon>Fabales</taxon>
        <taxon>Fabaceae</taxon>
        <taxon>Papilionoideae</taxon>
        <taxon>50 kb inversion clade</taxon>
        <taxon>NPAAA clade</taxon>
        <taxon>Hologalegina</taxon>
        <taxon>IRL clade</taxon>
        <taxon>Trifolieae</taxon>
        <taxon>Trifolium</taxon>
    </lineage>
</organism>
<keyword evidence="3" id="KW-1185">Reference proteome</keyword>
<proteinExistence type="predicted"/>
<dbReference type="AlphaFoldDB" id="A0A392Q527"/>
<comment type="caution">
    <text evidence="2">The sequence shown here is derived from an EMBL/GenBank/DDBJ whole genome shotgun (WGS) entry which is preliminary data.</text>
</comment>
<reference evidence="2 3" key="1">
    <citation type="journal article" date="2018" name="Front. Plant Sci.">
        <title>Red Clover (Trifolium pratense) and Zigzag Clover (T. medium) - A Picture of Genomic Similarities and Differences.</title>
        <authorList>
            <person name="Dluhosova J."/>
            <person name="Istvanek J."/>
            <person name="Nedelnik J."/>
            <person name="Repkova J."/>
        </authorList>
    </citation>
    <scope>NUCLEOTIDE SEQUENCE [LARGE SCALE GENOMIC DNA]</scope>
    <source>
        <strain evidence="3">cv. 10/8</strain>
        <tissue evidence="2">Leaf</tissue>
    </source>
</reference>
<dbReference type="EMBL" id="LXQA010109779">
    <property type="protein sequence ID" value="MCI18355.1"/>
    <property type="molecule type" value="Genomic_DNA"/>
</dbReference>
<feature type="compositionally biased region" description="Basic and acidic residues" evidence="1">
    <location>
        <begin position="1"/>
        <end position="13"/>
    </location>
</feature>
<evidence type="ECO:0000256" key="1">
    <source>
        <dbReference type="SAM" id="MobiDB-lite"/>
    </source>
</evidence>
<sequence length="54" mass="5958">VKASPDEPWRDSARVLSLGEPSTLPQEQGLSLSEHSSLAKRSNQFSYTLLRVST</sequence>
<protein>
    <submittedName>
        <fullName evidence="2">Uncharacterized protein</fullName>
    </submittedName>
</protein>
<evidence type="ECO:0000313" key="2">
    <source>
        <dbReference type="EMBL" id="MCI18355.1"/>
    </source>
</evidence>
<dbReference type="Proteomes" id="UP000265520">
    <property type="component" value="Unassembled WGS sequence"/>
</dbReference>